<name>A0A0G4EVE3_VITBC</name>
<gene>
    <name evidence="6" type="ORF">Vbra_8330</name>
</gene>
<dbReference type="STRING" id="1169540.A0A0G4EVE3"/>
<evidence type="ECO:0000256" key="4">
    <source>
        <dbReference type="SAM" id="MobiDB-lite"/>
    </source>
</evidence>
<dbReference type="PRINTS" id="PR00834">
    <property type="entry name" value="PROTEASES2C"/>
</dbReference>
<keyword evidence="7" id="KW-1185">Reference proteome</keyword>
<dbReference type="VEuPathDB" id="CryptoDB:Vbra_8330"/>
<dbReference type="EMBL" id="CDMY01000324">
    <property type="protein sequence ID" value="CEM02371.1"/>
    <property type="molecule type" value="Genomic_DNA"/>
</dbReference>
<dbReference type="Gene3D" id="2.40.10.120">
    <property type="match status" value="1"/>
</dbReference>
<dbReference type="InterPro" id="IPR001940">
    <property type="entry name" value="Peptidase_S1C"/>
</dbReference>
<organism evidence="6 7">
    <name type="scientific">Vitrella brassicaformis (strain CCMP3155)</name>
    <dbReference type="NCBI Taxonomy" id="1169540"/>
    <lineage>
        <taxon>Eukaryota</taxon>
        <taxon>Sar</taxon>
        <taxon>Alveolata</taxon>
        <taxon>Colpodellida</taxon>
        <taxon>Vitrellaceae</taxon>
        <taxon>Vitrella</taxon>
    </lineage>
</organism>
<dbReference type="Gene3D" id="2.30.42.10">
    <property type="match status" value="1"/>
</dbReference>
<sequence>MHRHGSINSWLRAFRPHKADAASCPSAAASASADDGEDVFMMAASITSTGTVEVARQRPLNFVASAVQQVTPSVVRIDVVRPVFDPLAELFDFDGNNRRQMSQGSGVVFSEEGRLITNAHVVDKALSLTVTLHNGQTYPAKVTGLDELSDLAVVKIDTPKERGGAGGRRPIKFPAAKLGNSDELQVGDWVIAVGNPVGLDSTVTLGIVSSLTRSSAEVGIPDKKLSFIQTDAAVNYGNSGGPLVNEVGEVVGIATAIRPHAEGIGFAIPINKAKSILDQLSEGKTIQHAYVGIQLSTLNPELARQKNEDPNSPVVIPEVHGALVERVLPDTPASRGGLRRFDILVEVDGEKIRSAEEIVQVVDRTPVGQVLQFKLQRGDRVQTIGIKTEDLMERERKRREERERKLRDRLRRWRNNHNNNNPNNRGRGGDDESEEDDARGPMRRNRQPVPYPPPRWKS</sequence>
<protein>
    <recommendedName>
        <fullName evidence="5">PDZ domain-containing protein</fullName>
    </recommendedName>
</protein>
<dbReference type="SMART" id="SM00228">
    <property type="entry name" value="PDZ"/>
    <property type="match status" value="1"/>
</dbReference>
<dbReference type="InterPro" id="IPR001478">
    <property type="entry name" value="PDZ"/>
</dbReference>
<feature type="region of interest" description="Disordered" evidence="4">
    <location>
        <begin position="412"/>
        <end position="458"/>
    </location>
</feature>
<feature type="compositionally biased region" description="Pro residues" evidence="4">
    <location>
        <begin position="449"/>
        <end position="458"/>
    </location>
</feature>
<dbReference type="SUPFAM" id="SSF50156">
    <property type="entry name" value="PDZ domain-like"/>
    <property type="match status" value="1"/>
</dbReference>
<keyword evidence="3" id="KW-0378">Hydrolase</keyword>
<dbReference type="PhylomeDB" id="A0A0G4EVE3"/>
<evidence type="ECO:0000256" key="3">
    <source>
        <dbReference type="ARBA" id="ARBA00022801"/>
    </source>
</evidence>
<dbReference type="OrthoDB" id="4217619at2759"/>
<dbReference type="Pfam" id="PF13180">
    <property type="entry name" value="PDZ_2"/>
    <property type="match status" value="1"/>
</dbReference>
<accession>A0A0G4EVE3</accession>
<evidence type="ECO:0000313" key="7">
    <source>
        <dbReference type="Proteomes" id="UP000041254"/>
    </source>
</evidence>
<dbReference type="InterPro" id="IPR036034">
    <property type="entry name" value="PDZ_sf"/>
</dbReference>
<dbReference type="InterPro" id="IPR009003">
    <property type="entry name" value="Peptidase_S1_PA"/>
</dbReference>
<feature type="domain" description="PDZ" evidence="5">
    <location>
        <begin position="274"/>
        <end position="366"/>
    </location>
</feature>
<dbReference type="PROSITE" id="PS50106">
    <property type="entry name" value="PDZ"/>
    <property type="match status" value="1"/>
</dbReference>
<dbReference type="Proteomes" id="UP000041254">
    <property type="component" value="Unassembled WGS sequence"/>
</dbReference>
<evidence type="ECO:0000256" key="1">
    <source>
        <dbReference type="ARBA" id="ARBA00010541"/>
    </source>
</evidence>
<reference evidence="6 7" key="1">
    <citation type="submission" date="2014-11" db="EMBL/GenBank/DDBJ databases">
        <authorList>
            <person name="Zhu J."/>
            <person name="Qi W."/>
            <person name="Song R."/>
        </authorList>
    </citation>
    <scope>NUCLEOTIDE SEQUENCE [LARGE SCALE GENOMIC DNA]</scope>
</reference>
<dbReference type="PANTHER" id="PTHR22939:SF129">
    <property type="entry name" value="SERINE PROTEASE HTRA2, MITOCHONDRIAL"/>
    <property type="match status" value="1"/>
</dbReference>
<feature type="compositionally biased region" description="Low complexity" evidence="4">
    <location>
        <begin position="416"/>
        <end position="425"/>
    </location>
</feature>
<comment type="similarity">
    <text evidence="1">Belongs to the peptidase S1C family.</text>
</comment>
<dbReference type="InParanoid" id="A0A0G4EVE3"/>
<dbReference type="SUPFAM" id="SSF50494">
    <property type="entry name" value="Trypsin-like serine proteases"/>
    <property type="match status" value="1"/>
</dbReference>
<proteinExistence type="inferred from homology"/>
<dbReference type="Pfam" id="PF13365">
    <property type="entry name" value="Trypsin_2"/>
    <property type="match status" value="1"/>
</dbReference>
<evidence type="ECO:0000256" key="2">
    <source>
        <dbReference type="ARBA" id="ARBA00022670"/>
    </source>
</evidence>
<dbReference type="GO" id="GO:0004252">
    <property type="term" value="F:serine-type endopeptidase activity"/>
    <property type="evidence" value="ECO:0007669"/>
    <property type="project" value="InterPro"/>
</dbReference>
<dbReference type="GO" id="GO:0006508">
    <property type="term" value="P:proteolysis"/>
    <property type="evidence" value="ECO:0007669"/>
    <property type="project" value="UniProtKB-KW"/>
</dbReference>
<evidence type="ECO:0000259" key="5">
    <source>
        <dbReference type="PROSITE" id="PS50106"/>
    </source>
</evidence>
<dbReference type="AlphaFoldDB" id="A0A0G4EVE3"/>
<evidence type="ECO:0000313" key="6">
    <source>
        <dbReference type="EMBL" id="CEM02371.1"/>
    </source>
</evidence>
<keyword evidence="2" id="KW-0645">Protease</keyword>
<dbReference type="PANTHER" id="PTHR22939">
    <property type="entry name" value="SERINE PROTEASE FAMILY S1C HTRA-RELATED"/>
    <property type="match status" value="1"/>
</dbReference>